<dbReference type="InterPro" id="IPR036291">
    <property type="entry name" value="NAD(P)-bd_dom_sf"/>
</dbReference>
<dbReference type="NCBIfam" id="NF009464">
    <property type="entry name" value="PRK12824.1"/>
    <property type="match status" value="1"/>
</dbReference>
<dbReference type="SMART" id="SM00822">
    <property type="entry name" value="PKS_KR"/>
    <property type="match status" value="1"/>
</dbReference>
<comment type="caution">
    <text evidence="7">The sequence shown here is derived from an EMBL/GenBank/DDBJ whole genome shotgun (WGS) entry which is preliminary data.</text>
</comment>
<name>B9XLM5_PEDPL</name>
<dbReference type="PANTHER" id="PTHR42879:SF2">
    <property type="entry name" value="3-OXOACYL-[ACYL-CARRIER-PROTEIN] REDUCTASE FABG"/>
    <property type="match status" value="1"/>
</dbReference>
<keyword evidence="5" id="KW-0275">Fatty acid biosynthesis</keyword>
<accession>B9XLM5</accession>
<feature type="binding site" evidence="4">
    <location>
        <begin position="64"/>
        <end position="65"/>
    </location>
    <ligand>
        <name>NADP(+)</name>
        <dbReference type="ChEBI" id="CHEBI:58349"/>
    </ligand>
</feature>
<keyword evidence="5" id="KW-0276">Fatty acid metabolism</keyword>
<feature type="active site" description="Proton acceptor" evidence="3">
    <location>
        <position position="156"/>
    </location>
</feature>
<dbReference type="InterPro" id="IPR050259">
    <property type="entry name" value="SDR"/>
</dbReference>
<feature type="domain" description="Ketoreductase" evidence="6">
    <location>
        <begin position="7"/>
        <end position="187"/>
    </location>
</feature>
<feature type="binding site" evidence="4">
    <location>
        <position position="91"/>
    </location>
    <ligand>
        <name>NADP(+)</name>
        <dbReference type="ChEBI" id="CHEBI:58349"/>
    </ligand>
</feature>
<keyword evidence="8" id="KW-1185">Reference proteome</keyword>
<dbReference type="InterPro" id="IPR011284">
    <property type="entry name" value="3oxo_ACP_reduc"/>
</dbReference>
<dbReference type="UniPathway" id="UPA00094"/>
<comment type="subunit">
    <text evidence="5">Homotetramer.</text>
</comment>
<dbReference type="GO" id="GO:0006633">
    <property type="term" value="P:fatty acid biosynthetic process"/>
    <property type="evidence" value="ECO:0007669"/>
    <property type="project" value="UniProtKB-UniPathway"/>
</dbReference>
<organism evidence="7 8">
    <name type="scientific">Pedosphaera parvula (strain Ellin514)</name>
    <dbReference type="NCBI Taxonomy" id="320771"/>
    <lineage>
        <taxon>Bacteria</taxon>
        <taxon>Pseudomonadati</taxon>
        <taxon>Verrucomicrobiota</taxon>
        <taxon>Pedosphaerae</taxon>
        <taxon>Pedosphaerales</taxon>
        <taxon>Pedosphaeraceae</taxon>
        <taxon>Pedosphaera</taxon>
    </lineage>
</organism>
<evidence type="ECO:0000256" key="5">
    <source>
        <dbReference type="RuleBase" id="RU366074"/>
    </source>
</evidence>
<dbReference type="NCBIfam" id="NF009466">
    <property type="entry name" value="PRK12826.1-2"/>
    <property type="match status" value="1"/>
</dbReference>
<dbReference type="FunFam" id="3.40.50.720:FF:000173">
    <property type="entry name" value="3-oxoacyl-[acyl-carrier protein] reductase"/>
    <property type="match status" value="1"/>
</dbReference>
<dbReference type="NCBIfam" id="TIGR01830">
    <property type="entry name" value="3oxo_ACP_reduc"/>
    <property type="match status" value="1"/>
</dbReference>
<dbReference type="Gene3D" id="3.40.50.720">
    <property type="entry name" value="NAD(P)-binding Rossmann-like Domain"/>
    <property type="match status" value="1"/>
</dbReference>
<keyword evidence="4 5" id="KW-0521">NADP</keyword>
<feature type="binding site" evidence="4">
    <location>
        <position position="189"/>
    </location>
    <ligand>
        <name>NADP(+)</name>
        <dbReference type="ChEBI" id="CHEBI:58349"/>
    </ligand>
</feature>
<evidence type="ECO:0000313" key="7">
    <source>
        <dbReference type="EMBL" id="EEF59273.1"/>
    </source>
</evidence>
<dbReference type="Proteomes" id="UP000003688">
    <property type="component" value="Unassembled WGS sequence"/>
</dbReference>
<dbReference type="PRINTS" id="PR00080">
    <property type="entry name" value="SDRFAMILY"/>
</dbReference>
<dbReference type="RefSeq" id="WP_007416714.1">
    <property type="nucleotide sequence ID" value="NZ_ABOX02000030.1"/>
</dbReference>
<evidence type="ECO:0000256" key="4">
    <source>
        <dbReference type="PIRSR" id="PIRSR611284-2"/>
    </source>
</evidence>
<dbReference type="InterPro" id="IPR020904">
    <property type="entry name" value="Sc_DH/Rdtase_CS"/>
</dbReference>
<dbReference type="EMBL" id="ABOX02000030">
    <property type="protein sequence ID" value="EEF59273.1"/>
    <property type="molecule type" value="Genomic_DNA"/>
</dbReference>
<dbReference type="AlphaFoldDB" id="B9XLM5"/>
<dbReference type="PRINTS" id="PR00081">
    <property type="entry name" value="GDHRDH"/>
</dbReference>
<dbReference type="SUPFAM" id="SSF51735">
    <property type="entry name" value="NAD(P)-binding Rossmann-fold domains"/>
    <property type="match status" value="1"/>
</dbReference>
<dbReference type="InterPro" id="IPR002347">
    <property type="entry name" value="SDR_fam"/>
</dbReference>
<evidence type="ECO:0000259" key="6">
    <source>
        <dbReference type="SMART" id="SM00822"/>
    </source>
</evidence>
<evidence type="ECO:0000256" key="2">
    <source>
        <dbReference type="ARBA" id="ARBA00023002"/>
    </source>
</evidence>
<comment type="pathway">
    <text evidence="5">Lipid metabolism; fatty acid biosynthesis.</text>
</comment>
<dbReference type="OrthoDB" id="9803333at2"/>
<proteinExistence type="inferred from homology"/>
<dbReference type="PROSITE" id="PS00061">
    <property type="entry name" value="ADH_SHORT"/>
    <property type="match status" value="1"/>
</dbReference>
<evidence type="ECO:0000313" key="8">
    <source>
        <dbReference type="Proteomes" id="UP000003688"/>
    </source>
</evidence>
<feature type="binding site" evidence="4">
    <location>
        <begin position="13"/>
        <end position="16"/>
    </location>
    <ligand>
        <name>NADP(+)</name>
        <dbReference type="ChEBI" id="CHEBI:58349"/>
    </ligand>
</feature>
<protein>
    <recommendedName>
        <fullName evidence="5">3-oxoacyl-[acyl-carrier-protein] reductase</fullName>
        <ecNumber evidence="5">1.1.1.100</ecNumber>
    </recommendedName>
</protein>
<keyword evidence="5" id="KW-0444">Lipid biosynthesis</keyword>
<keyword evidence="2 5" id="KW-0560">Oxidoreductase</keyword>
<evidence type="ECO:0000256" key="1">
    <source>
        <dbReference type="ARBA" id="ARBA00006484"/>
    </source>
</evidence>
<dbReference type="PANTHER" id="PTHR42879">
    <property type="entry name" value="3-OXOACYL-(ACYL-CARRIER-PROTEIN) REDUCTASE"/>
    <property type="match status" value="1"/>
</dbReference>
<comment type="similarity">
    <text evidence="1 5">Belongs to the short-chain dehydrogenases/reductases (SDR) family.</text>
</comment>
<feature type="binding site" evidence="4">
    <location>
        <begin position="156"/>
        <end position="160"/>
    </location>
    <ligand>
        <name>NADP(+)</name>
        <dbReference type="ChEBI" id="CHEBI:58349"/>
    </ligand>
</feature>
<dbReference type="GO" id="GO:0051287">
    <property type="term" value="F:NAD binding"/>
    <property type="evidence" value="ECO:0007669"/>
    <property type="project" value="UniProtKB-UniRule"/>
</dbReference>
<comment type="function">
    <text evidence="5">Catalyzes the NADPH-dependent reduction of beta-ketoacyl-ACP substrates to beta-hydroxyacyl-ACP products, the first reductive step in the elongation cycle of fatty acid biosynthesis.</text>
</comment>
<dbReference type="EC" id="1.1.1.100" evidence="5"/>
<dbReference type="InterPro" id="IPR057326">
    <property type="entry name" value="KR_dom"/>
</dbReference>
<dbReference type="GO" id="GO:0004316">
    <property type="term" value="F:3-oxoacyl-[acyl-carrier-protein] reductase (NADPH) activity"/>
    <property type="evidence" value="ECO:0007669"/>
    <property type="project" value="UniProtKB-UniRule"/>
</dbReference>
<reference evidence="7 8" key="1">
    <citation type="journal article" date="2011" name="J. Bacteriol.">
        <title>Genome sequence of 'Pedosphaera parvula' Ellin514, an aerobic Verrucomicrobial isolate from pasture soil.</title>
        <authorList>
            <person name="Kant R."/>
            <person name="van Passel M.W."/>
            <person name="Sangwan P."/>
            <person name="Palva A."/>
            <person name="Lucas S."/>
            <person name="Copeland A."/>
            <person name="Lapidus A."/>
            <person name="Glavina Del Rio T."/>
            <person name="Dalin E."/>
            <person name="Tice H."/>
            <person name="Bruce D."/>
            <person name="Goodwin L."/>
            <person name="Pitluck S."/>
            <person name="Chertkov O."/>
            <person name="Larimer F.W."/>
            <person name="Land M.L."/>
            <person name="Hauser L."/>
            <person name="Brettin T.S."/>
            <person name="Detter J.C."/>
            <person name="Han S."/>
            <person name="de Vos W.M."/>
            <person name="Janssen P.H."/>
            <person name="Smidt H."/>
        </authorList>
    </citation>
    <scope>NUCLEOTIDE SEQUENCE [LARGE SCALE GENOMIC DNA]</scope>
    <source>
        <strain evidence="7 8">Ellin514</strain>
    </source>
</reference>
<dbReference type="STRING" id="320771.Cflav_PD2124"/>
<dbReference type="CDD" id="cd05333">
    <property type="entry name" value="BKR_SDR_c"/>
    <property type="match status" value="1"/>
</dbReference>
<gene>
    <name evidence="7" type="ORF">Cflav_PD2124</name>
</gene>
<evidence type="ECO:0000256" key="3">
    <source>
        <dbReference type="PIRSR" id="PIRSR611284-1"/>
    </source>
</evidence>
<keyword evidence="5" id="KW-0443">Lipid metabolism</keyword>
<dbReference type="Pfam" id="PF13561">
    <property type="entry name" value="adh_short_C2"/>
    <property type="match status" value="1"/>
</dbReference>
<comment type="catalytic activity">
    <reaction evidence="5">
        <text>a (3R)-hydroxyacyl-[ACP] + NADP(+) = a 3-oxoacyl-[ACP] + NADPH + H(+)</text>
        <dbReference type="Rhea" id="RHEA:17397"/>
        <dbReference type="Rhea" id="RHEA-COMP:9916"/>
        <dbReference type="Rhea" id="RHEA-COMP:9945"/>
        <dbReference type="ChEBI" id="CHEBI:15378"/>
        <dbReference type="ChEBI" id="CHEBI:57783"/>
        <dbReference type="ChEBI" id="CHEBI:58349"/>
        <dbReference type="ChEBI" id="CHEBI:78776"/>
        <dbReference type="ChEBI" id="CHEBI:78827"/>
        <dbReference type="EC" id="1.1.1.100"/>
    </reaction>
</comment>
<sequence>MKQLQGKVCLVTGGTRGIGRAIALSMAEAGADIAFNYERSSEKAEEICHEVTALGVRCRAFAVNVTSVEEVNRMVQEVNDSLGPISIVINNAGITRDRTFLKMTKEQWDEVMHVNLDGVFNVTHAALPFMINLGWGRIINISSFVGLTGNFGQTNYAVTKGGINSFTMALARETARKGITVNSVAPGFIATDMTKEVPPSVLDQVRAMTPVGRLGNPEEVADAVAFLASPRAGYITGQVLSVNGGIYM</sequence>